<dbReference type="EMBL" id="OBEA01000001">
    <property type="protein sequence ID" value="SNY35792.1"/>
    <property type="molecule type" value="Genomic_DNA"/>
</dbReference>
<evidence type="ECO:0000313" key="4">
    <source>
        <dbReference type="Proteomes" id="UP000231702"/>
    </source>
</evidence>
<keyword evidence="4" id="KW-1185">Reference proteome</keyword>
<gene>
    <name evidence="1" type="ORF">CVM39_15355</name>
    <name evidence="2" type="ORF">SAMN06297129_0084</name>
</gene>
<evidence type="ECO:0000313" key="1">
    <source>
        <dbReference type="EMBL" id="PJE27937.1"/>
    </source>
</evidence>
<sequence length="128" mass="14281">MTSQTTLTKTRLLDGKWEGVLTVPETAPAPQIEVLVDDHRIENVEVHAAEGTGRWTLRVPIPPEAISDGMQVFVIRDRADENRVLNSFCILAGEMLSDTLQAEVTLLRAELDMLKRAFRRHCVESGDA</sequence>
<dbReference type="Proteomes" id="UP000231702">
    <property type="component" value="Unassembled WGS sequence"/>
</dbReference>
<dbReference type="Proteomes" id="UP000231655">
    <property type="component" value="Unassembled WGS sequence"/>
</dbReference>
<organism evidence="2 3">
    <name type="scientific">Pseudooceanicola antarcticus</name>
    <dbReference type="NCBI Taxonomy" id="1247613"/>
    <lineage>
        <taxon>Bacteria</taxon>
        <taxon>Pseudomonadati</taxon>
        <taxon>Pseudomonadota</taxon>
        <taxon>Alphaproteobacteria</taxon>
        <taxon>Rhodobacterales</taxon>
        <taxon>Paracoccaceae</taxon>
        <taxon>Pseudooceanicola</taxon>
    </lineage>
</organism>
<dbReference type="OrthoDB" id="7772846at2"/>
<dbReference type="AlphaFoldDB" id="A0A285HJ87"/>
<dbReference type="EMBL" id="PGTD01000017">
    <property type="protein sequence ID" value="PJE27937.1"/>
    <property type="molecule type" value="Genomic_DNA"/>
</dbReference>
<reference evidence="1 4" key="2">
    <citation type="journal article" date="2018" name="Int. J. Syst. Evol. Microbiol.">
        <title>Pseudooceanicola lipolyticus sp. nov., a marine alphaproteobacterium, reclassification of Oceanicola flagellatus as Pseudooceanicola flagellatus comb. nov. and emended description of the genus Pseudooceanicola.</title>
        <authorList>
            <person name="Huang M.-M."/>
            <person name="Guo L.-L."/>
            <person name="Wu Y.-H."/>
            <person name="Lai Q.-L."/>
            <person name="Shao Z.-Z."/>
            <person name="Wang C.-S."/>
            <person name="Wu M."/>
            <person name="Xu X.-W."/>
        </authorList>
    </citation>
    <scope>NUCLEOTIDE SEQUENCE [LARGE SCALE GENOMIC DNA]</scope>
    <source>
        <strain evidence="1 4">Ar-45</strain>
    </source>
</reference>
<accession>A0A285HJ87</accession>
<name>A0A285HJ87_9RHOB</name>
<dbReference type="RefSeq" id="WP_097143904.1">
    <property type="nucleotide sequence ID" value="NZ_OBEA01000001.1"/>
</dbReference>
<evidence type="ECO:0000313" key="2">
    <source>
        <dbReference type="EMBL" id="SNY35792.1"/>
    </source>
</evidence>
<evidence type="ECO:0000313" key="3">
    <source>
        <dbReference type="Proteomes" id="UP000231655"/>
    </source>
</evidence>
<reference evidence="2 3" key="1">
    <citation type="submission" date="2017-09" db="EMBL/GenBank/DDBJ databases">
        <authorList>
            <person name="Ehlers B."/>
            <person name="Leendertz F.H."/>
        </authorList>
    </citation>
    <scope>NUCLEOTIDE SEQUENCE [LARGE SCALE GENOMIC DNA]</scope>
    <source>
        <strain evidence="2 3">CGMCC 1.12662</strain>
    </source>
</reference>
<proteinExistence type="predicted"/>
<protein>
    <submittedName>
        <fullName evidence="2">Uncharacterized protein</fullName>
    </submittedName>
</protein>